<dbReference type="RefSeq" id="WP_304562990.1">
    <property type="nucleotide sequence ID" value="NZ_JAUQSZ010000018.1"/>
</dbReference>
<keyword evidence="2" id="KW-0808">Transferase</keyword>
<protein>
    <submittedName>
        <fullName evidence="2">Class I SAM-dependent methyltransferase</fullName>
        <ecNumber evidence="2">2.1.-.-</ecNumber>
    </submittedName>
</protein>
<dbReference type="EC" id="2.1.-.-" evidence="2"/>
<sequence>MPAGQKVYYLFQRYVTKSYPRPLSPTIESAEVQISHAQTIVATRSDVGTLTLLEFGAGWDLYANMVYYCYGLNHQIAIDVRRWARAETINAVIAHLQKDPPPGCIRVPEAPVSDTTLDADLERLYGIRYLAPFDGRATGLTAGSVDVVTTTSVFEHVPEPICDAIFAECRRVIAPDGMMRHTIDYSDHYAHADPSITSYNYVRFGRRTWTLLNPGIHYQNRLRTPDFIRLFEKNSFRIVACDEWTGDAQEFDRVSVHQDFAHYGSDTLRVLGAHFLLQPI</sequence>
<accession>A0ABT9A590</accession>
<dbReference type="EMBL" id="JAUQSZ010000018">
    <property type="protein sequence ID" value="MDO7844592.1"/>
    <property type="molecule type" value="Genomic_DNA"/>
</dbReference>
<dbReference type="Proteomes" id="UP001176468">
    <property type="component" value="Unassembled WGS sequence"/>
</dbReference>
<keyword evidence="3" id="KW-1185">Reference proteome</keyword>
<dbReference type="Gene3D" id="3.40.50.150">
    <property type="entry name" value="Vaccinia Virus protein VP39"/>
    <property type="match status" value="1"/>
</dbReference>
<dbReference type="SUPFAM" id="SSF53335">
    <property type="entry name" value="S-adenosyl-L-methionine-dependent methyltransferases"/>
    <property type="match status" value="1"/>
</dbReference>
<dbReference type="InterPro" id="IPR029063">
    <property type="entry name" value="SAM-dependent_MTases_sf"/>
</dbReference>
<dbReference type="GO" id="GO:0032259">
    <property type="term" value="P:methylation"/>
    <property type="evidence" value="ECO:0007669"/>
    <property type="project" value="UniProtKB-KW"/>
</dbReference>
<evidence type="ECO:0000313" key="3">
    <source>
        <dbReference type="Proteomes" id="UP001176468"/>
    </source>
</evidence>
<proteinExistence type="predicted"/>
<reference evidence="2" key="1">
    <citation type="submission" date="2023-07" db="EMBL/GenBank/DDBJ databases">
        <authorList>
            <person name="Kim M.K."/>
        </authorList>
    </citation>
    <scope>NUCLEOTIDE SEQUENCE</scope>
    <source>
        <strain evidence="2">CA1-15</strain>
    </source>
</reference>
<organism evidence="2 3">
    <name type="scientific">Sphingomonas immobilis</name>
    <dbReference type="NCBI Taxonomy" id="3063997"/>
    <lineage>
        <taxon>Bacteria</taxon>
        <taxon>Pseudomonadati</taxon>
        <taxon>Pseudomonadota</taxon>
        <taxon>Alphaproteobacteria</taxon>
        <taxon>Sphingomonadales</taxon>
        <taxon>Sphingomonadaceae</taxon>
        <taxon>Sphingomonas</taxon>
    </lineage>
</organism>
<evidence type="ECO:0000313" key="2">
    <source>
        <dbReference type="EMBL" id="MDO7844592.1"/>
    </source>
</evidence>
<gene>
    <name evidence="2" type="ORF">Q5H94_19835</name>
</gene>
<dbReference type="InterPro" id="IPR013216">
    <property type="entry name" value="Methyltransf_11"/>
</dbReference>
<name>A0ABT9A590_9SPHN</name>
<feature type="domain" description="Methyltransferase type 11" evidence="1">
    <location>
        <begin position="134"/>
        <end position="179"/>
    </location>
</feature>
<dbReference type="GO" id="GO:0008168">
    <property type="term" value="F:methyltransferase activity"/>
    <property type="evidence" value="ECO:0007669"/>
    <property type="project" value="UniProtKB-KW"/>
</dbReference>
<comment type="caution">
    <text evidence="2">The sequence shown here is derived from an EMBL/GenBank/DDBJ whole genome shotgun (WGS) entry which is preliminary data.</text>
</comment>
<evidence type="ECO:0000259" key="1">
    <source>
        <dbReference type="Pfam" id="PF08241"/>
    </source>
</evidence>
<keyword evidence="2" id="KW-0489">Methyltransferase</keyword>
<dbReference type="Pfam" id="PF08241">
    <property type="entry name" value="Methyltransf_11"/>
    <property type="match status" value="1"/>
</dbReference>